<name>A0A2J7ZA53_STRMQ</name>
<gene>
    <name evidence="1" type="ORF">SMF913_13188</name>
</gene>
<protein>
    <submittedName>
        <fullName evidence="1">Uncharacterized protein</fullName>
    </submittedName>
</protein>
<accession>A0A2J7ZA53</accession>
<evidence type="ECO:0000313" key="1">
    <source>
        <dbReference type="EMBL" id="PNG97163.1"/>
    </source>
</evidence>
<sequence>MVFDVDGARRVLARILDDKLEVWRDSAGRTDDVLDETTGRLVPPVPDEELVWDGLGAVMPLGRPAITKPVGGSVAVEPPTTDYQAVLPVDAPVLRRDDVVRVAGSVRRGGPRDPQLVGRRFRFSDGAVGTYSVVRIVRVQVID</sequence>
<dbReference type="EMBL" id="LJIW01000001">
    <property type="protein sequence ID" value="PNG97163.1"/>
    <property type="molecule type" value="Genomic_DNA"/>
</dbReference>
<comment type="caution">
    <text evidence="1">The sequence shown here is derived from an EMBL/GenBank/DDBJ whole genome shotgun (WGS) entry which is preliminary data.</text>
</comment>
<dbReference type="Pfam" id="PF19586">
    <property type="entry name" value="DUF6093"/>
    <property type="match status" value="1"/>
</dbReference>
<keyword evidence="2" id="KW-1185">Reference proteome</keyword>
<reference evidence="1 2" key="1">
    <citation type="submission" date="2015-09" db="EMBL/GenBank/DDBJ databases">
        <title>Genome sequence, genome mining and natural product profiling of a biocontrol bacterium Streptomyces malaysiensis F913.</title>
        <authorList>
            <person name="Xu Y."/>
            <person name="Wei J."/>
            <person name="Xie J."/>
            <person name="Li T."/>
            <person name="Zhou Z."/>
        </authorList>
    </citation>
    <scope>NUCLEOTIDE SEQUENCE [LARGE SCALE GENOMIC DNA]</scope>
    <source>
        <strain evidence="1 2">F913</strain>
    </source>
</reference>
<evidence type="ECO:0000313" key="2">
    <source>
        <dbReference type="Proteomes" id="UP000236520"/>
    </source>
</evidence>
<organism evidence="1 2">
    <name type="scientific">Streptomyces malaysiensis</name>
    <dbReference type="NCBI Taxonomy" id="92644"/>
    <lineage>
        <taxon>Bacteria</taxon>
        <taxon>Bacillati</taxon>
        <taxon>Actinomycetota</taxon>
        <taxon>Actinomycetes</taxon>
        <taxon>Kitasatosporales</taxon>
        <taxon>Streptomycetaceae</taxon>
        <taxon>Streptomyces</taxon>
        <taxon>Streptomyces violaceusniger group</taxon>
    </lineage>
</organism>
<dbReference type="AlphaFoldDB" id="A0A2J7ZA53"/>
<dbReference type="Proteomes" id="UP000236520">
    <property type="component" value="Unassembled WGS sequence"/>
</dbReference>
<dbReference type="InterPro" id="IPR046075">
    <property type="entry name" value="DUF6093"/>
</dbReference>
<dbReference type="RefSeq" id="WP_146055570.1">
    <property type="nucleotide sequence ID" value="NZ_LJIW01000001.1"/>
</dbReference>
<proteinExistence type="predicted"/>